<proteinExistence type="predicted"/>
<feature type="transmembrane region" description="Helical" evidence="1">
    <location>
        <begin position="111"/>
        <end position="130"/>
    </location>
</feature>
<comment type="caution">
    <text evidence="2">The sequence shown here is derived from an EMBL/GenBank/DDBJ whole genome shotgun (WGS) entry which is preliminary data.</text>
</comment>
<reference evidence="2" key="1">
    <citation type="journal article" date="2021" name="Nat. Commun.">
        <title>Genetic determinants of endophytism in the Arabidopsis root mycobiome.</title>
        <authorList>
            <person name="Mesny F."/>
            <person name="Miyauchi S."/>
            <person name="Thiergart T."/>
            <person name="Pickel B."/>
            <person name="Atanasova L."/>
            <person name="Karlsson M."/>
            <person name="Huettel B."/>
            <person name="Barry K.W."/>
            <person name="Haridas S."/>
            <person name="Chen C."/>
            <person name="Bauer D."/>
            <person name="Andreopoulos W."/>
            <person name="Pangilinan J."/>
            <person name="LaButti K."/>
            <person name="Riley R."/>
            <person name="Lipzen A."/>
            <person name="Clum A."/>
            <person name="Drula E."/>
            <person name="Henrissat B."/>
            <person name="Kohler A."/>
            <person name="Grigoriev I.V."/>
            <person name="Martin F.M."/>
            <person name="Hacquard S."/>
        </authorList>
    </citation>
    <scope>NUCLEOTIDE SEQUENCE</scope>
    <source>
        <strain evidence="2">MPI-CAGE-AT-0147</strain>
    </source>
</reference>
<dbReference type="Proteomes" id="UP000738349">
    <property type="component" value="Unassembled WGS sequence"/>
</dbReference>
<keyword evidence="1" id="KW-0472">Membrane</keyword>
<protein>
    <submittedName>
        <fullName evidence="2">Uncharacterized protein</fullName>
    </submittedName>
</protein>
<organism evidence="2 3">
    <name type="scientific">Dactylonectria macrodidyma</name>
    <dbReference type="NCBI Taxonomy" id="307937"/>
    <lineage>
        <taxon>Eukaryota</taxon>
        <taxon>Fungi</taxon>
        <taxon>Dikarya</taxon>
        <taxon>Ascomycota</taxon>
        <taxon>Pezizomycotina</taxon>
        <taxon>Sordariomycetes</taxon>
        <taxon>Hypocreomycetidae</taxon>
        <taxon>Hypocreales</taxon>
        <taxon>Nectriaceae</taxon>
        <taxon>Dactylonectria</taxon>
    </lineage>
</organism>
<keyword evidence="3" id="KW-1185">Reference proteome</keyword>
<keyword evidence="1" id="KW-0812">Transmembrane</keyword>
<dbReference type="AlphaFoldDB" id="A0A9P9FGB3"/>
<dbReference type="EMBL" id="JAGMUV010000004">
    <property type="protein sequence ID" value="KAH7161149.1"/>
    <property type="molecule type" value="Genomic_DNA"/>
</dbReference>
<name>A0A9P9FGB3_9HYPO</name>
<evidence type="ECO:0000256" key="1">
    <source>
        <dbReference type="SAM" id="Phobius"/>
    </source>
</evidence>
<evidence type="ECO:0000313" key="3">
    <source>
        <dbReference type="Proteomes" id="UP000738349"/>
    </source>
</evidence>
<sequence>MSSKPTHSGRLDRIVPMPQSGDFHVLLFEIENLSLLRFHVVAFERSLCLQRGTLNTATTASDYQPEITLVQVELLQVIQPQPPRGAVPRNIKEPGLATEEDPFRHPGCVPVILGMLGYVLLPAFVILLLCSDRPNQKVVEHAAPLNLALKP</sequence>
<keyword evidence="1" id="KW-1133">Transmembrane helix</keyword>
<gene>
    <name evidence="2" type="ORF">EDB81DRAFT_924535</name>
</gene>
<accession>A0A9P9FGB3</accession>
<evidence type="ECO:0000313" key="2">
    <source>
        <dbReference type="EMBL" id="KAH7161149.1"/>
    </source>
</evidence>